<sequence>MLKRFNINADAGFSGDNIESKLGPGKFLTNCWIIANLVHIIERVVSMQCLFKQFEAVSEVI</sequence>
<name>A0A1K1M4R3_9BACT</name>
<dbReference type="Proteomes" id="UP000183788">
    <property type="component" value="Unassembled WGS sequence"/>
</dbReference>
<dbReference type="EMBL" id="FPIZ01000001">
    <property type="protein sequence ID" value="SFW18055.1"/>
    <property type="molecule type" value="Genomic_DNA"/>
</dbReference>
<evidence type="ECO:0000313" key="2">
    <source>
        <dbReference type="Proteomes" id="UP000183788"/>
    </source>
</evidence>
<proteinExistence type="predicted"/>
<accession>A0A1K1M4R3</accession>
<reference evidence="1 2" key="1">
    <citation type="submission" date="2016-11" db="EMBL/GenBank/DDBJ databases">
        <authorList>
            <person name="Jaros S."/>
            <person name="Januszkiewicz K."/>
            <person name="Wedrychowicz H."/>
        </authorList>
    </citation>
    <scope>NUCLEOTIDE SEQUENCE [LARGE SCALE GENOMIC DNA]</scope>
    <source>
        <strain evidence="1 2">DSM 784</strain>
    </source>
</reference>
<evidence type="ECO:0000313" key="1">
    <source>
        <dbReference type="EMBL" id="SFW18055.1"/>
    </source>
</evidence>
<protein>
    <submittedName>
        <fullName evidence="1">Uncharacterized protein</fullName>
    </submittedName>
</protein>
<gene>
    <name evidence="1" type="ORF">SAMN05661012_00441</name>
</gene>
<dbReference type="AlphaFoldDB" id="A0A1K1M4R3"/>
<organism evidence="1 2">
    <name type="scientific">Chitinophaga sancti</name>
    <dbReference type="NCBI Taxonomy" id="1004"/>
    <lineage>
        <taxon>Bacteria</taxon>
        <taxon>Pseudomonadati</taxon>
        <taxon>Bacteroidota</taxon>
        <taxon>Chitinophagia</taxon>
        <taxon>Chitinophagales</taxon>
        <taxon>Chitinophagaceae</taxon>
        <taxon>Chitinophaga</taxon>
    </lineage>
</organism>